<dbReference type="GO" id="GO:0005886">
    <property type="term" value="C:plasma membrane"/>
    <property type="evidence" value="ECO:0007669"/>
    <property type="project" value="UniProtKB-SubCell"/>
</dbReference>
<organism evidence="9">
    <name type="scientific">Arthrobacter sp. K5</name>
    <dbReference type="NCBI Taxonomy" id="2839623"/>
    <lineage>
        <taxon>Bacteria</taxon>
        <taxon>Bacillati</taxon>
        <taxon>Actinomycetota</taxon>
        <taxon>Actinomycetes</taxon>
        <taxon>Micrococcales</taxon>
        <taxon>Micrococcaceae</taxon>
        <taxon>Arthrobacter</taxon>
    </lineage>
</organism>
<evidence type="ECO:0000256" key="2">
    <source>
        <dbReference type="ARBA" id="ARBA00009773"/>
    </source>
</evidence>
<evidence type="ECO:0000256" key="6">
    <source>
        <dbReference type="ARBA" id="ARBA00022989"/>
    </source>
</evidence>
<feature type="transmembrane region" description="Helical" evidence="8">
    <location>
        <begin position="265"/>
        <end position="287"/>
    </location>
</feature>
<dbReference type="PANTHER" id="PTHR21716:SF53">
    <property type="entry name" value="PERMEASE PERM-RELATED"/>
    <property type="match status" value="1"/>
</dbReference>
<keyword evidence="5 8" id="KW-0812">Transmembrane</keyword>
<keyword evidence="3" id="KW-0813">Transport</keyword>
<dbReference type="Pfam" id="PF01594">
    <property type="entry name" value="AI-2E_transport"/>
    <property type="match status" value="1"/>
</dbReference>
<evidence type="ECO:0000256" key="1">
    <source>
        <dbReference type="ARBA" id="ARBA00004651"/>
    </source>
</evidence>
<evidence type="ECO:0000256" key="8">
    <source>
        <dbReference type="SAM" id="Phobius"/>
    </source>
</evidence>
<dbReference type="AlphaFoldDB" id="A0AAU8EXL8"/>
<evidence type="ECO:0000256" key="5">
    <source>
        <dbReference type="ARBA" id="ARBA00022692"/>
    </source>
</evidence>
<proteinExistence type="inferred from homology"/>
<keyword evidence="7 8" id="KW-0472">Membrane</keyword>
<feature type="transmembrane region" description="Helical" evidence="8">
    <location>
        <begin position="329"/>
        <end position="348"/>
    </location>
</feature>
<feature type="transmembrane region" description="Helical" evidence="8">
    <location>
        <begin position="122"/>
        <end position="143"/>
    </location>
</feature>
<dbReference type="GO" id="GO:0055085">
    <property type="term" value="P:transmembrane transport"/>
    <property type="evidence" value="ECO:0007669"/>
    <property type="project" value="TreeGrafter"/>
</dbReference>
<name>A0AAU8EXL8_9MICC</name>
<dbReference type="InterPro" id="IPR002549">
    <property type="entry name" value="AI-2E-like"/>
</dbReference>
<feature type="transmembrane region" description="Helical" evidence="8">
    <location>
        <begin position="293"/>
        <end position="322"/>
    </location>
</feature>
<reference evidence="9" key="1">
    <citation type="submission" date="2024-06" db="EMBL/GenBank/DDBJ databases">
        <title>Biodegradation of dimethachlon by Arthrobacter sp. K5: mechanistic insights and ecological implications.</title>
        <authorList>
            <person name="Hu S."/>
            <person name="Lu P."/>
        </authorList>
    </citation>
    <scope>NUCLEOTIDE SEQUENCE</scope>
    <source>
        <strain evidence="9">K5</strain>
    </source>
</reference>
<keyword evidence="4" id="KW-1003">Cell membrane</keyword>
<feature type="transmembrane region" description="Helical" evidence="8">
    <location>
        <begin position="92"/>
        <end position="110"/>
    </location>
</feature>
<gene>
    <name evidence="9" type="ORF">ABRP34_05595</name>
</gene>
<evidence type="ECO:0000256" key="4">
    <source>
        <dbReference type="ARBA" id="ARBA00022475"/>
    </source>
</evidence>
<evidence type="ECO:0000256" key="3">
    <source>
        <dbReference type="ARBA" id="ARBA00022448"/>
    </source>
</evidence>
<dbReference type="EMBL" id="CP159279">
    <property type="protein sequence ID" value="XCH13566.1"/>
    <property type="molecule type" value="Genomic_DNA"/>
</dbReference>
<evidence type="ECO:0000313" key="9">
    <source>
        <dbReference type="EMBL" id="XCH13566.1"/>
    </source>
</evidence>
<feature type="transmembrane region" description="Helical" evidence="8">
    <location>
        <begin position="215"/>
        <end position="235"/>
    </location>
</feature>
<dbReference type="PANTHER" id="PTHR21716">
    <property type="entry name" value="TRANSMEMBRANE PROTEIN"/>
    <property type="match status" value="1"/>
</dbReference>
<sequence>MTHKTKGRPAALGAVLRRLRQPIPGAQPRLRFEFPPEHPDTVEAELPEDTARFGSPGPRISAQHPLYLGFMGTVGVGLALLVYWIGSHTTQLLLWIVAALFIALGLDPVVRWLEGRKIPRPAGILVSVSVLMIAVVGFFATLIPTIVEQVTELVKQAPVWVRDFINSDFFRTLDNQFGVRDRISEELDKFVKNPEAMSGIFGGVLGFGSTVANGLFGTLIVLVLSLYFLAALPAMKKWGYRLAPRSRRARVEALSEEITRSVGNYVIGQAVVALLNATFAFIVMSIIGVPFAVLLTFVVALLAFIPLVGGLIAGVVVILITLTLGWQSALAYAICYFAYLQFEAYFISPRIMQKAVAVPGAVAVISVIAGGSLLGVLGALIAIPTAAATLLLIKEIYIVRQDKH</sequence>
<accession>A0AAU8EXL8</accession>
<evidence type="ECO:0000256" key="7">
    <source>
        <dbReference type="ARBA" id="ARBA00023136"/>
    </source>
</evidence>
<dbReference type="RefSeq" id="WP_139023396.1">
    <property type="nucleotide sequence ID" value="NZ_CP159279.1"/>
</dbReference>
<keyword evidence="6 8" id="KW-1133">Transmembrane helix</keyword>
<comment type="subcellular location">
    <subcellularLocation>
        <location evidence="1">Cell membrane</location>
        <topology evidence="1">Multi-pass membrane protein</topology>
    </subcellularLocation>
</comment>
<feature type="transmembrane region" description="Helical" evidence="8">
    <location>
        <begin position="360"/>
        <end position="393"/>
    </location>
</feature>
<protein>
    <submittedName>
        <fullName evidence="9">AI-2E family transporter</fullName>
    </submittedName>
</protein>
<comment type="similarity">
    <text evidence="2">Belongs to the autoinducer-2 exporter (AI-2E) (TC 2.A.86) family.</text>
</comment>
<feature type="transmembrane region" description="Helical" evidence="8">
    <location>
        <begin position="66"/>
        <end position="86"/>
    </location>
</feature>